<dbReference type="InterPro" id="IPR050109">
    <property type="entry name" value="HTH-type_TetR-like_transc_reg"/>
</dbReference>
<dbReference type="SUPFAM" id="SSF48498">
    <property type="entry name" value="Tetracyclin repressor-like, C-terminal domain"/>
    <property type="match status" value="1"/>
</dbReference>
<organism evidence="7 8">
    <name type="scientific">Leptonema illini</name>
    <dbReference type="NCBI Taxonomy" id="183"/>
    <lineage>
        <taxon>Bacteria</taxon>
        <taxon>Pseudomonadati</taxon>
        <taxon>Spirochaetota</taxon>
        <taxon>Spirochaetia</taxon>
        <taxon>Leptospirales</taxon>
        <taxon>Leptospiraceae</taxon>
        <taxon>Leptonema</taxon>
    </lineage>
</organism>
<dbReference type="AlphaFoldDB" id="A0A833GZE6"/>
<proteinExistence type="predicted"/>
<dbReference type="SUPFAM" id="SSF46689">
    <property type="entry name" value="Homeodomain-like"/>
    <property type="match status" value="1"/>
</dbReference>
<evidence type="ECO:0000313" key="7">
    <source>
        <dbReference type="EMBL" id="KAB2930569.1"/>
    </source>
</evidence>
<sequence length="209" mass="23415">MTLKRKSATEKRPERTRGPYHHGNLKAELLRVGMRLLEKEGEEALSMRRLATEIGVSPAAAYRHFESKNHLLAGLVERGFQLLIRSTLRGAEADVIAAMRRYGTGYLRFAIRHPRLYRLLFQEPLYALSDSDGPIVRSAEPAFTLLVEMCQAGIEQKAFRPQSPVSMAHAAWALVHGFAHLKTESCLPPGLDTQSDFLVAHEALLKGWS</sequence>
<dbReference type="PROSITE" id="PS50977">
    <property type="entry name" value="HTH_TETR_2"/>
    <property type="match status" value="1"/>
</dbReference>
<dbReference type="PANTHER" id="PTHR30055:SF209">
    <property type="entry name" value="POSSIBLE TRANSCRIPTIONAL REGULATORY PROTEIN (PROBABLY TETR-FAMILY)"/>
    <property type="match status" value="1"/>
</dbReference>
<feature type="compositionally biased region" description="Basic and acidic residues" evidence="5">
    <location>
        <begin position="7"/>
        <end position="17"/>
    </location>
</feature>
<feature type="region of interest" description="Disordered" evidence="5">
    <location>
        <begin position="1"/>
        <end position="21"/>
    </location>
</feature>
<dbReference type="InterPro" id="IPR009057">
    <property type="entry name" value="Homeodomain-like_sf"/>
</dbReference>
<dbReference type="InterPro" id="IPR025996">
    <property type="entry name" value="MT1864/Rv1816-like_C"/>
</dbReference>
<dbReference type="InterPro" id="IPR001647">
    <property type="entry name" value="HTH_TetR"/>
</dbReference>
<keyword evidence="3" id="KW-0804">Transcription</keyword>
<evidence type="ECO:0000313" key="8">
    <source>
        <dbReference type="Proteomes" id="UP000460298"/>
    </source>
</evidence>
<reference evidence="7 8" key="1">
    <citation type="submission" date="2019-10" db="EMBL/GenBank/DDBJ databases">
        <title>Extracellular Electron Transfer in a Candidatus Methanoperedens spp. Enrichment Culture.</title>
        <authorList>
            <person name="Berger S."/>
            <person name="Rangel Shaw D."/>
            <person name="Berben T."/>
            <person name="In 'T Zandt M."/>
            <person name="Frank J."/>
            <person name="Reimann J."/>
            <person name="Jetten M.S.M."/>
            <person name="Welte C.U."/>
        </authorList>
    </citation>
    <scope>NUCLEOTIDE SEQUENCE [LARGE SCALE GENOMIC DNA]</scope>
    <source>
        <strain evidence="7">SB12</strain>
    </source>
</reference>
<feature type="domain" description="HTH tetR-type" evidence="6">
    <location>
        <begin position="23"/>
        <end position="83"/>
    </location>
</feature>
<protein>
    <submittedName>
        <fullName evidence="7">TetR/AcrR family transcriptional regulator</fullName>
    </submittedName>
</protein>
<dbReference type="Gene3D" id="1.10.357.10">
    <property type="entry name" value="Tetracycline Repressor, domain 2"/>
    <property type="match status" value="1"/>
</dbReference>
<dbReference type="PANTHER" id="PTHR30055">
    <property type="entry name" value="HTH-TYPE TRANSCRIPTIONAL REGULATOR RUTR"/>
    <property type="match status" value="1"/>
</dbReference>
<dbReference type="Pfam" id="PF00440">
    <property type="entry name" value="TetR_N"/>
    <property type="match status" value="1"/>
</dbReference>
<evidence type="ECO:0000256" key="1">
    <source>
        <dbReference type="ARBA" id="ARBA00023015"/>
    </source>
</evidence>
<name>A0A833GZE6_9LEPT</name>
<dbReference type="GO" id="GO:0003700">
    <property type="term" value="F:DNA-binding transcription factor activity"/>
    <property type="evidence" value="ECO:0007669"/>
    <property type="project" value="TreeGrafter"/>
</dbReference>
<dbReference type="Proteomes" id="UP000460298">
    <property type="component" value="Unassembled WGS sequence"/>
</dbReference>
<evidence type="ECO:0000256" key="3">
    <source>
        <dbReference type="ARBA" id="ARBA00023163"/>
    </source>
</evidence>
<dbReference type="PRINTS" id="PR00455">
    <property type="entry name" value="HTHTETR"/>
</dbReference>
<evidence type="ECO:0000256" key="2">
    <source>
        <dbReference type="ARBA" id="ARBA00023125"/>
    </source>
</evidence>
<feature type="DNA-binding region" description="H-T-H motif" evidence="4">
    <location>
        <begin position="46"/>
        <end position="65"/>
    </location>
</feature>
<dbReference type="Pfam" id="PF13305">
    <property type="entry name" value="TetR_C_33"/>
    <property type="match status" value="1"/>
</dbReference>
<dbReference type="EMBL" id="WBUI01000019">
    <property type="protein sequence ID" value="KAB2930569.1"/>
    <property type="molecule type" value="Genomic_DNA"/>
</dbReference>
<dbReference type="InterPro" id="IPR036271">
    <property type="entry name" value="Tet_transcr_reg_TetR-rel_C_sf"/>
</dbReference>
<evidence type="ECO:0000256" key="5">
    <source>
        <dbReference type="SAM" id="MobiDB-lite"/>
    </source>
</evidence>
<keyword evidence="2 4" id="KW-0238">DNA-binding</keyword>
<evidence type="ECO:0000259" key="6">
    <source>
        <dbReference type="PROSITE" id="PS50977"/>
    </source>
</evidence>
<gene>
    <name evidence="7" type="ORF">F9K24_16120</name>
</gene>
<comment type="caution">
    <text evidence="7">The sequence shown here is derived from an EMBL/GenBank/DDBJ whole genome shotgun (WGS) entry which is preliminary data.</text>
</comment>
<keyword evidence="1" id="KW-0805">Transcription regulation</keyword>
<evidence type="ECO:0000256" key="4">
    <source>
        <dbReference type="PROSITE-ProRule" id="PRU00335"/>
    </source>
</evidence>
<accession>A0A833GZE6</accession>
<dbReference type="GO" id="GO:0000976">
    <property type="term" value="F:transcription cis-regulatory region binding"/>
    <property type="evidence" value="ECO:0007669"/>
    <property type="project" value="TreeGrafter"/>
</dbReference>